<dbReference type="Proteomes" id="UP001586593">
    <property type="component" value="Unassembled WGS sequence"/>
</dbReference>
<dbReference type="InterPro" id="IPR049940">
    <property type="entry name" value="GluQ/Sye"/>
</dbReference>
<sequence length="409" mass="46374">MALSEAESDERARAGQPYAVRFKSSKEPVAVHDLVYRRFKKAEPEEDFIIRKRDGFPTYHFANVVDDHAMEVTHVVRGAEWLISTPKHVELYNAFGWQPPQFVHVGLLVNSERQKLSKRHPGVDLSWYKNEGILPPALLNFAVLLGWHQGHAKDIMTLPEMIDNFSLKFTRGDIIVNMGKLPYFQKQHTKRLLAEEPPNMDLLTAHFIRPIEGIIKSMEEARLAKRSYSGFDVSLLGDMVAQLESEPAGPQHRVLKALKANKPSISTLEDFVKDNKYLFWAVPQQVLKARLEGLHLRDSSLEEGSGKREATLEEVMAFFKRKFERFAGIWASQDLTPAIKQAAASVTFVDTETGRKMESGGYKLLRWSLLGGDSGPGLGDVMEILGRDETLRRVEYSRKTADTWAERAS</sequence>
<dbReference type="PANTHER" id="PTHR43311:SF2">
    <property type="entry name" value="GLUTAMATE--TRNA LIGASE, MITOCHONDRIAL-RELATED"/>
    <property type="match status" value="1"/>
</dbReference>
<name>A0ABR3X6A6_9PEZI</name>
<dbReference type="SUPFAM" id="SSF48163">
    <property type="entry name" value="An anticodon-binding domain of class I aminoacyl-tRNA synthetases"/>
    <property type="match status" value="1"/>
</dbReference>
<feature type="domain" description="Glutamyl/glutaminyl-tRNA synthetase class Ib catalytic" evidence="8">
    <location>
        <begin position="3"/>
        <end position="168"/>
    </location>
</feature>
<evidence type="ECO:0000313" key="11">
    <source>
        <dbReference type="Proteomes" id="UP001586593"/>
    </source>
</evidence>
<keyword evidence="6 7" id="KW-0030">Aminoacyl-tRNA synthetase</keyword>
<dbReference type="InterPro" id="IPR020058">
    <property type="entry name" value="Glu/Gln-tRNA-synth_Ib_cat-dom"/>
</dbReference>
<dbReference type="Gene3D" id="1.10.10.350">
    <property type="match status" value="1"/>
</dbReference>
<evidence type="ECO:0000313" key="10">
    <source>
        <dbReference type="EMBL" id="KAL1871450.1"/>
    </source>
</evidence>
<evidence type="ECO:0000256" key="7">
    <source>
        <dbReference type="RuleBase" id="RU363037"/>
    </source>
</evidence>
<protein>
    <recommendedName>
        <fullName evidence="12">Glutamate--tRNA ligase</fullName>
    </recommendedName>
</protein>
<comment type="similarity">
    <text evidence="1">Belongs to the class-I aminoacyl-tRNA synthetase family. Glutamate--tRNA ligase type 1 subfamily.</text>
</comment>
<keyword evidence="4 7" id="KW-0067">ATP-binding</keyword>
<evidence type="ECO:0008006" key="12">
    <source>
        <dbReference type="Google" id="ProtNLM"/>
    </source>
</evidence>
<comment type="caution">
    <text evidence="10">The sequence shown here is derived from an EMBL/GenBank/DDBJ whole genome shotgun (WGS) entry which is preliminary data.</text>
</comment>
<keyword evidence="5 7" id="KW-0648">Protein biosynthesis</keyword>
<evidence type="ECO:0000259" key="9">
    <source>
        <dbReference type="Pfam" id="PF19269"/>
    </source>
</evidence>
<evidence type="ECO:0000256" key="5">
    <source>
        <dbReference type="ARBA" id="ARBA00022917"/>
    </source>
</evidence>
<proteinExistence type="inferred from homology"/>
<dbReference type="Gene3D" id="3.40.50.620">
    <property type="entry name" value="HUPs"/>
    <property type="match status" value="1"/>
</dbReference>
<keyword evidence="11" id="KW-1185">Reference proteome</keyword>
<dbReference type="InterPro" id="IPR008925">
    <property type="entry name" value="aa_tRNA-synth_I_cd-bd_sf"/>
</dbReference>
<evidence type="ECO:0000256" key="4">
    <source>
        <dbReference type="ARBA" id="ARBA00022840"/>
    </source>
</evidence>
<feature type="domain" description="Aminoacyl-tRNA synthetase class I anticodon-binding" evidence="9">
    <location>
        <begin position="251"/>
        <end position="395"/>
    </location>
</feature>
<gene>
    <name evidence="10" type="ORF">VTK73DRAFT_2058</name>
</gene>
<dbReference type="EMBL" id="JAZHXJ010000155">
    <property type="protein sequence ID" value="KAL1871450.1"/>
    <property type="molecule type" value="Genomic_DNA"/>
</dbReference>
<dbReference type="Pfam" id="PF19269">
    <property type="entry name" value="Anticodon_2"/>
    <property type="match status" value="1"/>
</dbReference>
<evidence type="ECO:0000256" key="1">
    <source>
        <dbReference type="ARBA" id="ARBA00007894"/>
    </source>
</evidence>
<dbReference type="SUPFAM" id="SSF52374">
    <property type="entry name" value="Nucleotidylyl transferase"/>
    <property type="match status" value="1"/>
</dbReference>
<dbReference type="InterPro" id="IPR014729">
    <property type="entry name" value="Rossmann-like_a/b/a_fold"/>
</dbReference>
<accession>A0ABR3X6A6</accession>
<dbReference type="InterPro" id="IPR020751">
    <property type="entry name" value="aa-tRNA-synth_I_codon-bd_sub2"/>
</dbReference>
<dbReference type="Pfam" id="PF00749">
    <property type="entry name" value="tRNA-synt_1c"/>
    <property type="match status" value="1"/>
</dbReference>
<evidence type="ECO:0000256" key="2">
    <source>
        <dbReference type="ARBA" id="ARBA00022598"/>
    </source>
</evidence>
<dbReference type="InterPro" id="IPR045462">
    <property type="entry name" value="aa-tRNA-synth_I_cd-bd"/>
</dbReference>
<reference evidence="10 11" key="1">
    <citation type="journal article" date="2024" name="Commun. Biol.">
        <title>Comparative genomic analysis of thermophilic fungi reveals convergent evolutionary adaptations and gene losses.</title>
        <authorList>
            <person name="Steindorff A.S."/>
            <person name="Aguilar-Pontes M.V."/>
            <person name="Robinson A.J."/>
            <person name="Andreopoulos B."/>
            <person name="LaButti K."/>
            <person name="Kuo A."/>
            <person name="Mondo S."/>
            <person name="Riley R."/>
            <person name="Otillar R."/>
            <person name="Haridas S."/>
            <person name="Lipzen A."/>
            <person name="Grimwood J."/>
            <person name="Schmutz J."/>
            <person name="Clum A."/>
            <person name="Reid I.D."/>
            <person name="Moisan M.C."/>
            <person name="Butler G."/>
            <person name="Nguyen T.T.M."/>
            <person name="Dewar K."/>
            <person name="Conant G."/>
            <person name="Drula E."/>
            <person name="Henrissat B."/>
            <person name="Hansel C."/>
            <person name="Singer S."/>
            <person name="Hutchinson M.I."/>
            <person name="de Vries R.P."/>
            <person name="Natvig D.O."/>
            <person name="Powell A.J."/>
            <person name="Tsang A."/>
            <person name="Grigoriev I.V."/>
        </authorList>
    </citation>
    <scope>NUCLEOTIDE SEQUENCE [LARGE SCALE GENOMIC DNA]</scope>
    <source>
        <strain evidence="10 11">ATCC 24622</strain>
    </source>
</reference>
<keyword evidence="2 7" id="KW-0436">Ligase</keyword>
<keyword evidence="3 7" id="KW-0547">Nucleotide-binding</keyword>
<evidence type="ECO:0000259" key="8">
    <source>
        <dbReference type="Pfam" id="PF00749"/>
    </source>
</evidence>
<evidence type="ECO:0000256" key="6">
    <source>
        <dbReference type="ARBA" id="ARBA00023146"/>
    </source>
</evidence>
<organism evidence="10 11">
    <name type="scientific">Phialemonium thermophilum</name>
    <dbReference type="NCBI Taxonomy" id="223376"/>
    <lineage>
        <taxon>Eukaryota</taxon>
        <taxon>Fungi</taxon>
        <taxon>Dikarya</taxon>
        <taxon>Ascomycota</taxon>
        <taxon>Pezizomycotina</taxon>
        <taxon>Sordariomycetes</taxon>
        <taxon>Sordariomycetidae</taxon>
        <taxon>Cephalothecales</taxon>
        <taxon>Cephalothecaceae</taxon>
        <taxon>Phialemonium</taxon>
    </lineage>
</organism>
<evidence type="ECO:0000256" key="3">
    <source>
        <dbReference type="ARBA" id="ARBA00022741"/>
    </source>
</evidence>
<dbReference type="PANTHER" id="PTHR43311">
    <property type="entry name" value="GLUTAMATE--TRNA LIGASE"/>
    <property type="match status" value="1"/>
</dbReference>